<dbReference type="RefSeq" id="WP_092320801.1">
    <property type="nucleotide sequence ID" value="NZ_FNTJ01000003.1"/>
</dbReference>
<keyword evidence="3" id="KW-1185">Reference proteome</keyword>
<reference evidence="3" key="1">
    <citation type="submission" date="2016-10" db="EMBL/GenBank/DDBJ databases">
        <authorList>
            <person name="Varghese N."/>
            <person name="Submissions S."/>
        </authorList>
    </citation>
    <scope>NUCLEOTIDE SEQUENCE [LARGE SCALE GENOMIC DNA]</scope>
    <source>
        <strain evidence="3">DSM 9751</strain>
    </source>
</reference>
<dbReference type="Proteomes" id="UP000198982">
    <property type="component" value="Unassembled WGS sequence"/>
</dbReference>
<evidence type="ECO:0000256" key="1">
    <source>
        <dbReference type="SAM" id="MobiDB-lite"/>
    </source>
</evidence>
<dbReference type="EMBL" id="FNTJ01000003">
    <property type="protein sequence ID" value="SED33505.1"/>
    <property type="molecule type" value="Genomic_DNA"/>
</dbReference>
<proteinExistence type="predicted"/>
<evidence type="ECO:0000313" key="3">
    <source>
        <dbReference type="Proteomes" id="UP000198982"/>
    </source>
</evidence>
<feature type="region of interest" description="Disordered" evidence="1">
    <location>
        <begin position="80"/>
        <end position="101"/>
    </location>
</feature>
<organism evidence="2 3">
    <name type="scientific">Pseudomonas saponiphila</name>
    <dbReference type="NCBI Taxonomy" id="556534"/>
    <lineage>
        <taxon>Bacteria</taxon>
        <taxon>Pseudomonadati</taxon>
        <taxon>Pseudomonadota</taxon>
        <taxon>Gammaproteobacteria</taxon>
        <taxon>Pseudomonadales</taxon>
        <taxon>Pseudomonadaceae</taxon>
        <taxon>Pseudomonas</taxon>
    </lineage>
</organism>
<name>A0A1H4ZUD9_9PSED</name>
<sequence>MWQYLRIDHLPPGARCTFCGRELRRGKGIIVADSSGQEHFSGPACAKEHVGEAEERILDISRIALCVVVKSKKVKSKAAVPPASSVPNVGNEKPSTPPLPPLNKVETYVRLRCEMMPDFKLHASAVLKEAFEVLERDGKLPEHLLQRISGLMRNADRDNSIFSDANVRRCVAVQYWISVALDHTREGRQDFLRGIQSALHSRWLLTQSQISGLNSWGQKLRSEVDDFPLLMTDAFDGVTVPDFMLGKRSVK</sequence>
<evidence type="ECO:0000313" key="2">
    <source>
        <dbReference type="EMBL" id="SED33505.1"/>
    </source>
</evidence>
<accession>A0A1H4ZUD9</accession>
<gene>
    <name evidence="2" type="ORF">SAMN05216178_6830</name>
</gene>
<dbReference type="AlphaFoldDB" id="A0A1H4ZUD9"/>
<protein>
    <submittedName>
        <fullName evidence="2">Uncharacterized protein</fullName>
    </submittedName>
</protein>